<dbReference type="CDD" id="cd00146">
    <property type="entry name" value="PKD"/>
    <property type="match status" value="1"/>
</dbReference>
<dbReference type="InterPro" id="IPR035986">
    <property type="entry name" value="PKD_dom_sf"/>
</dbReference>
<accession>A0A1G1SR42</accession>
<dbReference type="SUPFAM" id="SSF49299">
    <property type="entry name" value="PKD domain"/>
    <property type="match status" value="1"/>
</dbReference>
<dbReference type="Pfam" id="PF18911">
    <property type="entry name" value="PKD_4"/>
    <property type="match status" value="1"/>
</dbReference>
<name>A0A1G1SR42_9BACT</name>
<protein>
    <recommendedName>
        <fullName evidence="1">PKD domain-containing protein</fullName>
    </recommendedName>
</protein>
<evidence type="ECO:0000313" key="2">
    <source>
        <dbReference type="EMBL" id="OGX81095.1"/>
    </source>
</evidence>
<dbReference type="Proteomes" id="UP000176294">
    <property type="component" value="Unassembled WGS sequence"/>
</dbReference>
<sequence>MGTHTLTYAVSDSLGCGVASRQVVVTRPPTITPGRDTTLCADLRQPFQLRGALPAGGVWSGTGVSATGFFTPPDTKNRGGIFTLTYTVTQGPCQASATRRVVLAPTTDLNVDLNLPVCATAPEYAGLAPFKFLLMPVLIAPGATYRWDFGDGSPTSTEESPTHLYELPGTYRIKLTARYGNCDVLTGFAPVEVGEVLVPNIITPNRDSLNDSFRPRFSCRPASLEVFSRWGQRVYQTNDYRNNWNADNLPDGIYYYLLRDADDRRVKGWVEVRR</sequence>
<dbReference type="InterPro" id="IPR013783">
    <property type="entry name" value="Ig-like_fold"/>
</dbReference>
<dbReference type="Pfam" id="PF13585">
    <property type="entry name" value="CHU_C"/>
    <property type="match status" value="1"/>
</dbReference>
<feature type="domain" description="PKD" evidence="1">
    <location>
        <begin position="141"/>
        <end position="177"/>
    </location>
</feature>
<keyword evidence="3" id="KW-1185">Reference proteome</keyword>
<comment type="caution">
    <text evidence="2">The sequence shown here is derived from an EMBL/GenBank/DDBJ whole genome shotgun (WGS) entry which is preliminary data.</text>
</comment>
<gene>
    <name evidence="2" type="ORF">BEN47_19445</name>
</gene>
<dbReference type="PROSITE" id="PS50093">
    <property type="entry name" value="PKD"/>
    <property type="match status" value="1"/>
</dbReference>
<dbReference type="InterPro" id="IPR000601">
    <property type="entry name" value="PKD_dom"/>
</dbReference>
<dbReference type="EMBL" id="MDZB01000172">
    <property type="protein sequence ID" value="OGX81095.1"/>
    <property type="molecule type" value="Genomic_DNA"/>
</dbReference>
<proteinExistence type="predicted"/>
<dbReference type="AlphaFoldDB" id="A0A1G1SR42"/>
<evidence type="ECO:0000313" key="3">
    <source>
        <dbReference type="Proteomes" id="UP000176294"/>
    </source>
</evidence>
<dbReference type="Gene3D" id="2.60.40.10">
    <property type="entry name" value="Immunoglobulins"/>
    <property type="match status" value="1"/>
</dbReference>
<reference evidence="2 3" key="1">
    <citation type="submission" date="2016-08" db="EMBL/GenBank/DDBJ databases">
        <title>Hymenobacter coccineus sp. nov., Hymenobacter lapidarius sp. nov. and Hymenobacter glacialis sp. nov., isolated from Antarctic soil.</title>
        <authorList>
            <person name="Sedlacek I."/>
            <person name="Kralova S."/>
            <person name="Kyrova K."/>
            <person name="Maslanova I."/>
            <person name="Stankova E."/>
            <person name="Vrbovska V."/>
            <person name="Nemec M."/>
            <person name="Bartak M."/>
            <person name="Svec P."/>
            <person name="Busse H.-J."/>
            <person name="Pantucek R."/>
        </authorList>
    </citation>
    <scope>NUCLEOTIDE SEQUENCE [LARGE SCALE GENOMIC DNA]</scope>
    <source>
        <strain evidence="2 3">CCM 8643</strain>
    </source>
</reference>
<dbReference type="STRING" id="1908237.BEN47_19445"/>
<evidence type="ECO:0000259" key="1">
    <source>
        <dbReference type="PROSITE" id="PS50093"/>
    </source>
</evidence>
<organism evidence="2 3">
    <name type="scientific">Hymenobacter lapidarius</name>
    <dbReference type="NCBI Taxonomy" id="1908237"/>
    <lineage>
        <taxon>Bacteria</taxon>
        <taxon>Pseudomonadati</taxon>
        <taxon>Bacteroidota</taxon>
        <taxon>Cytophagia</taxon>
        <taxon>Cytophagales</taxon>
        <taxon>Hymenobacteraceae</taxon>
        <taxon>Hymenobacter</taxon>
    </lineage>
</organism>